<dbReference type="Proteomes" id="UP000541444">
    <property type="component" value="Unassembled WGS sequence"/>
</dbReference>
<dbReference type="EMBL" id="JACGCM010000560">
    <property type="protein sequence ID" value="KAF6170807.1"/>
    <property type="molecule type" value="Genomic_DNA"/>
</dbReference>
<feature type="domain" description="DUF632" evidence="2">
    <location>
        <begin position="1"/>
        <end position="119"/>
    </location>
</feature>
<evidence type="ECO:0000313" key="3">
    <source>
        <dbReference type="EMBL" id="KAF6170807.1"/>
    </source>
</evidence>
<keyword evidence="1" id="KW-0175">Coiled coil</keyword>
<keyword evidence="4" id="KW-1185">Reference proteome</keyword>
<name>A0A7J7NUD5_9MAGN</name>
<dbReference type="Pfam" id="PF04782">
    <property type="entry name" value="DUF632"/>
    <property type="match status" value="1"/>
</dbReference>
<dbReference type="OrthoDB" id="1708120at2759"/>
<sequence length="245" mass="28274">MYECHQVQAHIVDQLKFVSTIPATDPTSEIHRQSTLQLEGEVQQWYQSFCDLVKTQRDYIHSLTGWLRLSLFQFNHNSLSKTTQDSSIYSFCEEWQQALDRIPDKVASEGIKSFLTAIHAIVVQQSDEQKQKKKSESAFKELEKKLVDLRSLECKHNPTVELRDPVAEKKVKVAILRVKAEEEKTKHEKLVSVTRAMTVNNLQMGFPNMFQALTGFSSVCTKTFETLNNQSKSMNQRHELKMLLP</sequence>
<evidence type="ECO:0000313" key="4">
    <source>
        <dbReference type="Proteomes" id="UP000541444"/>
    </source>
</evidence>
<dbReference type="AlphaFoldDB" id="A0A7J7NUD5"/>
<protein>
    <recommendedName>
        <fullName evidence="2">DUF632 domain-containing protein</fullName>
    </recommendedName>
</protein>
<gene>
    <name evidence="3" type="ORF">GIB67_015759</name>
</gene>
<evidence type="ECO:0000256" key="1">
    <source>
        <dbReference type="SAM" id="Coils"/>
    </source>
</evidence>
<reference evidence="3 4" key="1">
    <citation type="journal article" date="2020" name="IScience">
        <title>Genome Sequencing of the Endangered Kingdonia uniflora (Circaeasteraceae, Ranunculales) Reveals Potential Mechanisms of Evolutionary Specialization.</title>
        <authorList>
            <person name="Sun Y."/>
            <person name="Deng T."/>
            <person name="Zhang A."/>
            <person name="Moore M.J."/>
            <person name="Landis J.B."/>
            <person name="Lin N."/>
            <person name="Zhang H."/>
            <person name="Zhang X."/>
            <person name="Huang J."/>
            <person name="Zhang X."/>
            <person name="Sun H."/>
            <person name="Wang H."/>
        </authorList>
    </citation>
    <scope>NUCLEOTIDE SEQUENCE [LARGE SCALE GENOMIC DNA]</scope>
    <source>
        <strain evidence="3">TB1705</strain>
        <tissue evidence="3">Leaf</tissue>
    </source>
</reference>
<feature type="coiled-coil region" evidence="1">
    <location>
        <begin position="125"/>
        <end position="152"/>
    </location>
</feature>
<dbReference type="InterPro" id="IPR006867">
    <property type="entry name" value="DUF632"/>
</dbReference>
<proteinExistence type="predicted"/>
<evidence type="ECO:0000259" key="2">
    <source>
        <dbReference type="Pfam" id="PF04782"/>
    </source>
</evidence>
<comment type="caution">
    <text evidence="3">The sequence shown here is derived from an EMBL/GenBank/DDBJ whole genome shotgun (WGS) entry which is preliminary data.</text>
</comment>
<dbReference type="PANTHER" id="PTHR21450">
    <property type="entry name" value="PROTEIN ALTERED PHOSPHATE STARVATION RESPONSE 1"/>
    <property type="match status" value="1"/>
</dbReference>
<organism evidence="3 4">
    <name type="scientific">Kingdonia uniflora</name>
    <dbReference type="NCBI Taxonomy" id="39325"/>
    <lineage>
        <taxon>Eukaryota</taxon>
        <taxon>Viridiplantae</taxon>
        <taxon>Streptophyta</taxon>
        <taxon>Embryophyta</taxon>
        <taxon>Tracheophyta</taxon>
        <taxon>Spermatophyta</taxon>
        <taxon>Magnoliopsida</taxon>
        <taxon>Ranunculales</taxon>
        <taxon>Circaeasteraceae</taxon>
        <taxon>Kingdonia</taxon>
    </lineage>
</organism>
<dbReference type="PANTHER" id="PTHR21450:SF23">
    <property type="entry name" value="PROTEIN ALTERED PHOSPHATE STARVATION RESPONSE 1"/>
    <property type="match status" value="1"/>
</dbReference>
<accession>A0A7J7NUD5</accession>